<organism evidence="6">
    <name type="scientific">Dissoconium aciculare CBS 342.82</name>
    <dbReference type="NCBI Taxonomy" id="1314786"/>
    <lineage>
        <taxon>Eukaryota</taxon>
        <taxon>Fungi</taxon>
        <taxon>Dikarya</taxon>
        <taxon>Ascomycota</taxon>
        <taxon>Pezizomycotina</taxon>
        <taxon>Dothideomycetes</taxon>
        <taxon>Dothideomycetidae</taxon>
        <taxon>Mycosphaerellales</taxon>
        <taxon>Dissoconiaceae</taxon>
        <taxon>Dissoconium</taxon>
    </lineage>
</organism>
<dbReference type="PRINTS" id="PR00081">
    <property type="entry name" value="GDHRDH"/>
</dbReference>
<sequence length="266" mass="27849">MSLDFGLRNVHVLITGASGGIGLEAVRTFLQVGARVTAHYNTNIGELASLSDVVSLKADVRNAADVERLFDEAAKQQGGPVSCLIVNHGVFATNDAHIADMEIDQWANTLAVNLTGSFILSKAYLRALRSASDNAKDTASIIFIGSTAGKFGEAGHGDYAASKAALMYGLVPTLKNEIVSIAPKARVNSINPGWVATPMATSLLNDKSIMEKALATTPLQKMAKPEDVARQIVVVASPTLSGHVSGVSLMCDGGMEGRLLFPPTSA</sequence>
<evidence type="ECO:0000256" key="1">
    <source>
        <dbReference type="ARBA" id="ARBA00006484"/>
    </source>
</evidence>
<evidence type="ECO:0000313" key="6">
    <source>
        <dbReference type="RefSeq" id="XP_033460622.1"/>
    </source>
</evidence>
<dbReference type="PANTHER" id="PTHR24321">
    <property type="entry name" value="DEHYDROGENASES, SHORT CHAIN"/>
    <property type="match status" value="1"/>
</dbReference>
<protein>
    <submittedName>
        <fullName evidence="6">NAD(P)-binding protein</fullName>
    </submittedName>
</protein>
<dbReference type="GO" id="GO:0016491">
    <property type="term" value="F:oxidoreductase activity"/>
    <property type="evidence" value="ECO:0007669"/>
    <property type="project" value="UniProtKB-KW"/>
</dbReference>
<evidence type="ECO:0000259" key="4">
    <source>
        <dbReference type="SMART" id="SM00822"/>
    </source>
</evidence>
<dbReference type="OrthoDB" id="10253736at2759"/>
<reference evidence="6" key="1">
    <citation type="submission" date="2020-01" db="EMBL/GenBank/DDBJ databases">
        <authorList>
            <consortium name="DOE Joint Genome Institute"/>
            <person name="Haridas S."/>
            <person name="Albert R."/>
            <person name="Binder M."/>
            <person name="Bloem J."/>
            <person name="Labutti K."/>
            <person name="Salamov A."/>
            <person name="Andreopoulos B."/>
            <person name="Baker S.E."/>
            <person name="Barry K."/>
            <person name="Bills G."/>
            <person name="Bluhm B.H."/>
            <person name="Cannon C."/>
            <person name="Castanera R."/>
            <person name="Culley D.E."/>
            <person name="Daum C."/>
            <person name="Ezra D."/>
            <person name="Gonzalez J.B."/>
            <person name="Henrissat B."/>
            <person name="Kuo A."/>
            <person name="Liang C."/>
            <person name="Lipzen A."/>
            <person name="Lutzoni F."/>
            <person name="Magnuson J."/>
            <person name="Mondo S."/>
            <person name="Nolan M."/>
            <person name="Ohm R."/>
            <person name="Pangilinan J."/>
            <person name="Park H.-J."/>
            <person name="Ramirez L."/>
            <person name="Alfaro M."/>
            <person name="Sun H."/>
            <person name="Tritt A."/>
            <person name="Yoshinaga Y."/>
            <person name="Zwiers L.-H."/>
            <person name="Turgeon B.G."/>
            <person name="Goodwin S.B."/>
            <person name="Spatafora J.W."/>
            <person name="Crous P.W."/>
            <person name="Grigoriev I.V."/>
        </authorList>
    </citation>
    <scope>NUCLEOTIDE SEQUENCE</scope>
    <source>
        <strain evidence="6">CBS 342.82</strain>
    </source>
</reference>
<dbReference type="GeneID" id="54360889"/>
<comment type="similarity">
    <text evidence="1">Belongs to the short-chain dehydrogenases/reductases (SDR) family.</text>
</comment>
<evidence type="ECO:0000256" key="2">
    <source>
        <dbReference type="ARBA" id="ARBA00023002"/>
    </source>
</evidence>
<gene>
    <name evidence="6" type="ORF">K489DRAFT_369921</name>
</gene>
<evidence type="ECO:0000256" key="3">
    <source>
        <dbReference type="ARBA" id="ARBA00023027"/>
    </source>
</evidence>
<dbReference type="RefSeq" id="XP_033460622.1">
    <property type="nucleotide sequence ID" value="XM_033603089.1"/>
</dbReference>
<dbReference type="PANTHER" id="PTHR24321:SF8">
    <property type="entry name" value="ESTRADIOL 17-BETA-DEHYDROGENASE 8-RELATED"/>
    <property type="match status" value="1"/>
</dbReference>
<feature type="domain" description="Ketoreductase" evidence="4">
    <location>
        <begin position="10"/>
        <end position="197"/>
    </location>
</feature>
<evidence type="ECO:0000313" key="5">
    <source>
        <dbReference type="Proteomes" id="UP000504637"/>
    </source>
</evidence>
<dbReference type="SMART" id="SM00822">
    <property type="entry name" value="PKS_KR"/>
    <property type="match status" value="1"/>
</dbReference>
<keyword evidence="2" id="KW-0560">Oxidoreductase</keyword>
<keyword evidence="3" id="KW-0520">NAD</keyword>
<keyword evidence="5" id="KW-1185">Reference proteome</keyword>
<name>A0A6J3M699_9PEZI</name>
<accession>A0A6J3M699</accession>
<dbReference type="CDD" id="cd05233">
    <property type="entry name" value="SDR_c"/>
    <property type="match status" value="1"/>
</dbReference>
<reference evidence="6" key="2">
    <citation type="submission" date="2020-04" db="EMBL/GenBank/DDBJ databases">
        <authorList>
            <consortium name="NCBI Genome Project"/>
        </authorList>
    </citation>
    <scope>NUCLEOTIDE SEQUENCE</scope>
    <source>
        <strain evidence="6">CBS 342.82</strain>
    </source>
</reference>
<dbReference type="Proteomes" id="UP000504637">
    <property type="component" value="Unplaced"/>
</dbReference>
<dbReference type="Pfam" id="PF13561">
    <property type="entry name" value="adh_short_C2"/>
    <property type="match status" value="1"/>
</dbReference>
<dbReference type="AlphaFoldDB" id="A0A6J3M699"/>
<dbReference type="InterPro" id="IPR057326">
    <property type="entry name" value="KR_dom"/>
</dbReference>
<dbReference type="SUPFAM" id="SSF51735">
    <property type="entry name" value="NAD(P)-binding Rossmann-fold domains"/>
    <property type="match status" value="1"/>
</dbReference>
<dbReference type="Gene3D" id="3.40.50.720">
    <property type="entry name" value="NAD(P)-binding Rossmann-like Domain"/>
    <property type="match status" value="1"/>
</dbReference>
<dbReference type="InterPro" id="IPR002347">
    <property type="entry name" value="SDR_fam"/>
</dbReference>
<reference evidence="6" key="3">
    <citation type="submission" date="2025-08" db="UniProtKB">
        <authorList>
            <consortium name="RefSeq"/>
        </authorList>
    </citation>
    <scope>IDENTIFICATION</scope>
    <source>
        <strain evidence="6">CBS 342.82</strain>
    </source>
</reference>
<proteinExistence type="inferred from homology"/>
<dbReference type="InterPro" id="IPR036291">
    <property type="entry name" value="NAD(P)-bd_dom_sf"/>
</dbReference>